<protein>
    <submittedName>
        <fullName evidence="7">Uncharacterized protein</fullName>
    </submittedName>
</protein>
<comment type="subcellular location">
    <subcellularLocation>
        <location evidence="1">Nucleus</location>
    </subcellularLocation>
</comment>
<evidence type="ECO:0000256" key="5">
    <source>
        <dbReference type="ARBA" id="ARBA00023242"/>
    </source>
</evidence>
<gene>
    <name evidence="7" type="ORF">IZO911_LOCUS4677</name>
</gene>
<dbReference type="AlphaFoldDB" id="A0A813Q178"/>
<reference evidence="7" key="1">
    <citation type="submission" date="2021-02" db="EMBL/GenBank/DDBJ databases">
        <authorList>
            <person name="Nowell W R."/>
        </authorList>
    </citation>
    <scope>NUCLEOTIDE SEQUENCE</scope>
</reference>
<proteinExistence type="predicted"/>
<keyword evidence="5" id="KW-0539">Nucleus</keyword>
<keyword evidence="2" id="KW-0678">Repressor</keyword>
<dbReference type="EMBL" id="CAJNOE010000026">
    <property type="protein sequence ID" value="CAF0760302.1"/>
    <property type="molecule type" value="Genomic_DNA"/>
</dbReference>
<keyword evidence="3" id="KW-0805">Transcription regulation</keyword>
<dbReference type="GO" id="GO:0005654">
    <property type="term" value="C:nucleoplasm"/>
    <property type="evidence" value="ECO:0007669"/>
    <property type="project" value="UniProtKB-ARBA"/>
</dbReference>
<evidence type="ECO:0000256" key="3">
    <source>
        <dbReference type="ARBA" id="ARBA00023015"/>
    </source>
</evidence>
<keyword evidence="4" id="KW-0804">Transcription</keyword>
<dbReference type="Pfam" id="PF08598">
    <property type="entry name" value="Sds3"/>
    <property type="match status" value="1"/>
</dbReference>
<accession>A0A813Q178</accession>
<evidence type="ECO:0000256" key="4">
    <source>
        <dbReference type="ARBA" id="ARBA00023163"/>
    </source>
</evidence>
<dbReference type="GO" id="GO:0010468">
    <property type="term" value="P:regulation of gene expression"/>
    <property type="evidence" value="ECO:0007669"/>
    <property type="project" value="UniProtKB-ARBA"/>
</dbReference>
<evidence type="ECO:0000313" key="7">
    <source>
        <dbReference type="EMBL" id="CAF0760302.1"/>
    </source>
</evidence>
<comment type="caution">
    <text evidence="7">The sequence shown here is derived from an EMBL/GenBank/DDBJ whole genome shotgun (WGS) entry which is preliminary data.</text>
</comment>
<feature type="region of interest" description="Disordered" evidence="6">
    <location>
        <begin position="173"/>
        <end position="196"/>
    </location>
</feature>
<dbReference type="InterPro" id="IPR013907">
    <property type="entry name" value="Sds3"/>
</dbReference>
<evidence type="ECO:0000256" key="1">
    <source>
        <dbReference type="ARBA" id="ARBA00004123"/>
    </source>
</evidence>
<sequence>MCSIESVRPSTSSSSLSSSSNRLLNGKISLKMIEKRLKHLREELRNLTKRELTFATSNLLIEQQDINEHDDHNVQYKKRLTQLSRLHDKQVTNLNLWHCYRTHTIEQMYKHEVRQSDETFQMKKIDFKSKLISKFNDKRRYLDYEHQNVNIRYRSLSNNDQFMLNRMNDINDIIPSDGQNHHSNESIQQQQQQRPTYNLRRAAANDLNSENALTTPAASLKDLSIFSRSNSLLPPFGGIELQRCLSSNDIEQDLVNVQKDLCHIETIIEKTKIDDISTKKSLIDVRIEDGRLWYQRSWFSRNSPILLVFDDLEIVPALVLTVGRNDLLIRRSGTNIKHRVSLSLLHDGHLAIRKRNCMF</sequence>
<evidence type="ECO:0000313" key="8">
    <source>
        <dbReference type="Proteomes" id="UP000663860"/>
    </source>
</evidence>
<feature type="compositionally biased region" description="Low complexity" evidence="6">
    <location>
        <begin position="1"/>
        <end position="20"/>
    </location>
</feature>
<organism evidence="7 8">
    <name type="scientific">Adineta steineri</name>
    <dbReference type="NCBI Taxonomy" id="433720"/>
    <lineage>
        <taxon>Eukaryota</taxon>
        <taxon>Metazoa</taxon>
        <taxon>Spiralia</taxon>
        <taxon>Gnathifera</taxon>
        <taxon>Rotifera</taxon>
        <taxon>Eurotatoria</taxon>
        <taxon>Bdelloidea</taxon>
        <taxon>Adinetida</taxon>
        <taxon>Adinetidae</taxon>
        <taxon>Adineta</taxon>
    </lineage>
</organism>
<name>A0A813Q178_9BILA</name>
<evidence type="ECO:0000256" key="6">
    <source>
        <dbReference type="SAM" id="MobiDB-lite"/>
    </source>
</evidence>
<dbReference type="Proteomes" id="UP000663860">
    <property type="component" value="Unassembled WGS sequence"/>
</dbReference>
<evidence type="ECO:0000256" key="2">
    <source>
        <dbReference type="ARBA" id="ARBA00022491"/>
    </source>
</evidence>
<feature type="region of interest" description="Disordered" evidence="6">
    <location>
        <begin position="1"/>
        <end position="21"/>
    </location>
</feature>